<feature type="signal peptide" evidence="1">
    <location>
        <begin position="1"/>
        <end position="19"/>
    </location>
</feature>
<dbReference type="Proteomes" id="UP001254257">
    <property type="component" value="Unassembled WGS sequence"/>
</dbReference>
<evidence type="ECO:0000313" key="2">
    <source>
        <dbReference type="EMBL" id="MDU0342584.1"/>
    </source>
</evidence>
<dbReference type="RefSeq" id="WP_316020352.1">
    <property type="nucleotide sequence ID" value="NZ_JAWDID010000044.1"/>
</dbReference>
<gene>
    <name evidence="2" type="ORF">RKE40_22025</name>
</gene>
<sequence length="397" mass="42744">MRLAFGLLTTLVLATGAWAQTASGQSEAPVTGAELNQILERLQVSLDVRPIRSEGQLCQQYRGKGYATEEACRDEARKYVSAAIAGYLVGRRVEAEKKAAEVARAGDADSAALSPFSLTDDALNKAAGPESFSMFGGPSVRQRLIASHQRAVEPFVNGVVTKVEKRIVREYDDAGLSNEALQEANSQCTPWVFLSCWGPCPRPLDNLPREAWSRLKGVCEAKKREVKPRRCKAAAEAADPDGAFDDQRFAVHGNQGRLADFNFPGLVCSAGMEGVQVRLRQSGWIFKKRWVEFGAVGEGDTIAIGNLETVKRPDGVEVQLIKSLDRKVAAFAGPEDLVPCLNINAGSEEMQAMRDAALGGILVGLGVAEGGGSLFDAFLRAGKIDKCRADIGTFVKQ</sequence>
<evidence type="ECO:0000313" key="3">
    <source>
        <dbReference type="Proteomes" id="UP001254257"/>
    </source>
</evidence>
<feature type="chain" id="PRO_5046079276" evidence="1">
    <location>
        <begin position="20"/>
        <end position="397"/>
    </location>
</feature>
<proteinExistence type="predicted"/>
<keyword evidence="3" id="KW-1185">Reference proteome</keyword>
<keyword evidence="1" id="KW-0732">Signal</keyword>
<evidence type="ECO:0000256" key="1">
    <source>
        <dbReference type="SAM" id="SignalP"/>
    </source>
</evidence>
<protein>
    <submittedName>
        <fullName evidence="2">Uncharacterized protein</fullName>
    </submittedName>
</protein>
<comment type="caution">
    <text evidence="2">The sequence shown here is derived from an EMBL/GenBank/DDBJ whole genome shotgun (WGS) entry which is preliminary data.</text>
</comment>
<reference evidence="2 3" key="1">
    <citation type="submission" date="2023-09" db="EMBL/GenBank/DDBJ databases">
        <title>Whole genome shotgun sequencing (WGS) of Bosea sp. ZW T0_25, isolated from stored onions (Allium cepa).</title>
        <authorList>
            <person name="Stoll D.A."/>
            <person name="Huch M."/>
        </authorList>
    </citation>
    <scope>NUCLEOTIDE SEQUENCE [LARGE SCALE GENOMIC DNA]</scope>
    <source>
        <strain evidence="2 3">ZW T0_25</strain>
    </source>
</reference>
<name>A0ABU3SCT1_9HYPH</name>
<accession>A0ABU3SCT1</accession>
<dbReference type="EMBL" id="JAWDID010000044">
    <property type="protein sequence ID" value="MDU0342584.1"/>
    <property type="molecule type" value="Genomic_DNA"/>
</dbReference>
<organism evidence="2 3">
    <name type="scientific">Bosea rubneri</name>
    <dbReference type="NCBI Taxonomy" id="3075434"/>
    <lineage>
        <taxon>Bacteria</taxon>
        <taxon>Pseudomonadati</taxon>
        <taxon>Pseudomonadota</taxon>
        <taxon>Alphaproteobacteria</taxon>
        <taxon>Hyphomicrobiales</taxon>
        <taxon>Boseaceae</taxon>
        <taxon>Bosea</taxon>
    </lineage>
</organism>